<feature type="compositionally biased region" description="Polar residues" evidence="1">
    <location>
        <begin position="119"/>
        <end position="131"/>
    </location>
</feature>
<proteinExistence type="predicted"/>
<name>A0A931B3W5_9ACTN</name>
<accession>A0A931B3W5</accession>
<evidence type="ECO:0000256" key="1">
    <source>
        <dbReference type="SAM" id="MobiDB-lite"/>
    </source>
</evidence>
<evidence type="ECO:0000256" key="2">
    <source>
        <dbReference type="SAM" id="SignalP"/>
    </source>
</evidence>
<feature type="signal peptide" evidence="2">
    <location>
        <begin position="1"/>
        <end position="40"/>
    </location>
</feature>
<feature type="compositionally biased region" description="Low complexity" evidence="1">
    <location>
        <begin position="92"/>
        <end position="113"/>
    </location>
</feature>
<keyword evidence="4" id="KW-1185">Reference proteome</keyword>
<feature type="chain" id="PRO_5036977129" evidence="2">
    <location>
        <begin position="41"/>
        <end position="283"/>
    </location>
</feature>
<evidence type="ECO:0000313" key="4">
    <source>
        <dbReference type="Proteomes" id="UP000657385"/>
    </source>
</evidence>
<protein>
    <submittedName>
        <fullName evidence="3">Uncharacterized protein</fullName>
    </submittedName>
</protein>
<dbReference type="RefSeq" id="WP_196193684.1">
    <property type="nucleotide sequence ID" value="NZ_JADPRT010000004.1"/>
</dbReference>
<feature type="region of interest" description="Disordered" evidence="1">
    <location>
        <begin position="82"/>
        <end position="146"/>
    </location>
</feature>
<dbReference type="AlphaFoldDB" id="A0A931B3W5"/>
<sequence length="283" mass="28469">MRIQPTRTQPGRIPSSRSRPTRVRICGLALAVSTVVAALAGCSASSQGALGLGDAAAAATPSPSQSLPGADSLQAALLSPDDLGANFSVEPSGSSSPSLPTGKGSGSGKSATGCEQLSDLINGSPQNGTPAPSSSPPGANRGANQGGEAQVLLNGGQVGPFVGEFLTARPQSVLDTTYPQVKNALASCKNLNLSTGGTTVDFRLSPVDFGSPGSVARRMDGTVQGVTVNGYFVVDRLDSNVAMIYLYIQVSNTSSESAYAYYQIAVSKAQDVLGISTSAAASV</sequence>
<reference evidence="3" key="1">
    <citation type="submission" date="2020-11" db="EMBL/GenBank/DDBJ databases">
        <title>Isolation and identification of active actinomycetes.</title>
        <authorList>
            <person name="Yu B."/>
        </authorList>
    </citation>
    <scope>NUCLEOTIDE SEQUENCE</scope>
    <source>
        <strain evidence="3">NEAU-YB345</strain>
    </source>
</reference>
<gene>
    <name evidence="3" type="ORF">I2501_10655</name>
</gene>
<organism evidence="3 4">
    <name type="scientific">Streptacidiphilus fuscans</name>
    <dbReference type="NCBI Taxonomy" id="2789292"/>
    <lineage>
        <taxon>Bacteria</taxon>
        <taxon>Bacillati</taxon>
        <taxon>Actinomycetota</taxon>
        <taxon>Actinomycetes</taxon>
        <taxon>Kitasatosporales</taxon>
        <taxon>Streptomycetaceae</taxon>
        <taxon>Streptacidiphilus</taxon>
    </lineage>
</organism>
<comment type="caution">
    <text evidence="3">The sequence shown here is derived from an EMBL/GenBank/DDBJ whole genome shotgun (WGS) entry which is preliminary data.</text>
</comment>
<dbReference type="EMBL" id="JADPRT010000004">
    <property type="protein sequence ID" value="MBF9068491.1"/>
    <property type="molecule type" value="Genomic_DNA"/>
</dbReference>
<keyword evidence="2" id="KW-0732">Signal</keyword>
<feature type="region of interest" description="Disordered" evidence="1">
    <location>
        <begin position="1"/>
        <end position="20"/>
    </location>
</feature>
<evidence type="ECO:0000313" key="3">
    <source>
        <dbReference type="EMBL" id="MBF9068491.1"/>
    </source>
</evidence>
<dbReference type="Proteomes" id="UP000657385">
    <property type="component" value="Unassembled WGS sequence"/>
</dbReference>